<evidence type="ECO:0000313" key="5">
    <source>
        <dbReference type="Proteomes" id="UP000092839"/>
    </source>
</evidence>
<accession>A0A1B1U7Z6</accession>
<protein>
    <submittedName>
        <fullName evidence="4">Aminoglycoside adenylyltransferase</fullName>
    </submittedName>
</protein>
<dbReference type="InterPro" id="IPR016181">
    <property type="entry name" value="Acyl_CoA_acyltransferase"/>
</dbReference>
<keyword evidence="4" id="KW-0808">Transferase</keyword>
<dbReference type="OrthoDB" id="9814648at2"/>
<keyword evidence="2" id="KW-0046">Antibiotic resistance</keyword>
<dbReference type="GO" id="GO:0016779">
    <property type="term" value="F:nucleotidyltransferase activity"/>
    <property type="evidence" value="ECO:0007669"/>
    <property type="project" value="UniProtKB-KW"/>
</dbReference>
<evidence type="ECO:0000313" key="4">
    <source>
        <dbReference type="EMBL" id="ANV98805.1"/>
    </source>
</evidence>
<dbReference type="GO" id="GO:0016410">
    <property type="term" value="F:N-acyltransferase activity"/>
    <property type="evidence" value="ECO:0007669"/>
    <property type="project" value="TreeGrafter"/>
</dbReference>
<proteinExistence type="predicted"/>
<dbReference type="GO" id="GO:0019290">
    <property type="term" value="P:siderophore biosynthetic process"/>
    <property type="evidence" value="ECO:0007669"/>
    <property type="project" value="InterPro"/>
</dbReference>
<dbReference type="Proteomes" id="UP000092839">
    <property type="component" value="Chromosome"/>
</dbReference>
<name>A0A1B1U7Z6_9BRAD</name>
<dbReference type="STRING" id="1274631.LMTR13_00055"/>
<dbReference type="GO" id="GO:0046677">
    <property type="term" value="P:response to antibiotic"/>
    <property type="evidence" value="ECO:0007669"/>
    <property type="project" value="UniProtKB-KW"/>
</dbReference>
<organism evidence="4 5">
    <name type="scientific">Bradyrhizobium icense</name>
    <dbReference type="NCBI Taxonomy" id="1274631"/>
    <lineage>
        <taxon>Bacteria</taxon>
        <taxon>Pseudomonadati</taxon>
        <taxon>Pseudomonadota</taxon>
        <taxon>Alphaproteobacteria</taxon>
        <taxon>Hyphomicrobiales</taxon>
        <taxon>Nitrobacteraceae</taxon>
        <taxon>Bradyrhizobium</taxon>
    </lineage>
</organism>
<feature type="domain" description="N-acetyltransferase" evidence="3">
    <location>
        <begin position="5"/>
        <end position="161"/>
    </location>
</feature>
<dbReference type="PANTHER" id="PTHR31438:SF1">
    <property type="entry name" value="LYSINE N-ACYLTRANSFERASE C17G9.06C-RELATED"/>
    <property type="match status" value="1"/>
</dbReference>
<reference evidence="4 5" key="1">
    <citation type="submission" date="2016-07" db="EMBL/GenBank/DDBJ databases">
        <title>Complete genome sequence of Bradyrhizobium icense LMTR 13T, a potential inoculant strain isolated from lima bean (Phaseolus lunatus) in Peru.</title>
        <authorList>
            <person name="Ormeno-Orrillo E."/>
            <person name="Duran D."/>
            <person name="Rogel M.A."/>
            <person name="Rey L."/>
            <person name="Imperial J."/>
            <person name="Ruiz-Argueso T."/>
            <person name="Martinez-Romero E."/>
        </authorList>
    </citation>
    <scope>NUCLEOTIDE SEQUENCE [LARGE SCALE GENOMIC DNA]</scope>
    <source>
        <strain evidence="4 5">LMTR 13</strain>
    </source>
</reference>
<evidence type="ECO:0000256" key="2">
    <source>
        <dbReference type="ARBA" id="ARBA00023251"/>
    </source>
</evidence>
<dbReference type="RefSeq" id="WP_065726136.1">
    <property type="nucleotide sequence ID" value="NZ_CP016428.1"/>
</dbReference>
<dbReference type="KEGG" id="bic:LMTR13_00055"/>
<evidence type="ECO:0000259" key="3">
    <source>
        <dbReference type="PROSITE" id="PS51186"/>
    </source>
</evidence>
<dbReference type="Pfam" id="PF13523">
    <property type="entry name" value="Acetyltransf_8"/>
    <property type="match status" value="1"/>
</dbReference>
<comment type="pathway">
    <text evidence="1">Siderophore biosynthesis.</text>
</comment>
<gene>
    <name evidence="4" type="ORF">LMTR13_00055</name>
</gene>
<dbReference type="SUPFAM" id="SSF55729">
    <property type="entry name" value="Acyl-CoA N-acyltransferases (Nat)"/>
    <property type="match status" value="1"/>
</dbReference>
<evidence type="ECO:0000256" key="1">
    <source>
        <dbReference type="ARBA" id="ARBA00004924"/>
    </source>
</evidence>
<keyword evidence="5" id="KW-1185">Reference proteome</keyword>
<dbReference type="Gene3D" id="3.40.630.30">
    <property type="match status" value="1"/>
</dbReference>
<keyword evidence="4" id="KW-0548">Nucleotidyltransferase</keyword>
<dbReference type="AlphaFoldDB" id="A0A1B1U7Z6"/>
<dbReference type="EMBL" id="CP016428">
    <property type="protein sequence ID" value="ANV98805.1"/>
    <property type="molecule type" value="Genomic_DNA"/>
</dbReference>
<dbReference type="SMART" id="SM01006">
    <property type="entry name" value="AlcB"/>
    <property type="match status" value="1"/>
</dbReference>
<dbReference type="PANTHER" id="PTHR31438">
    <property type="entry name" value="LYSINE N-ACYLTRANSFERASE C17G9.06C-RELATED"/>
    <property type="match status" value="1"/>
</dbReference>
<dbReference type="InterPro" id="IPR019432">
    <property type="entry name" value="Acyltransferase_MbtK/IucB-like"/>
</dbReference>
<dbReference type="InterPro" id="IPR000182">
    <property type="entry name" value="GNAT_dom"/>
</dbReference>
<dbReference type="PROSITE" id="PS51186">
    <property type="entry name" value="GNAT"/>
    <property type="match status" value="1"/>
</dbReference>
<sequence>MAPEYVFRPMAVADLPLIRQWLARPHVREWWGDPSEQYELVSGDLDEPAMDQFIVSAGSNDFGYLQCYDLTAWNSGFGEHPRGTRGIDLFIGEPGMIERGHGSALIRAFVEDRLRRGAPRIVTDPDPANTRAVRAYAKAGFEKAGMVDTPDGPALLMVRNA</sequence>